<dbReference type="Gene3D" id="3.40.50.300">
    <property type="entry name" value="P-loop containing nucleotide triphosphate hydrolases"/>
    <property type="match status" value="1"/>
</dbReference>
<dbReference type="Pfam" id="PF03237">
    <property type="entry name" value="Terminase_6N"/>
    <property type="match status" value="1"/>
</dbReference>
<dbReference type="RefSeq" id="WP_381429691.1">
    <property type="nucleotide sequence ID" value="NZ_JBHSNO010000001.1"/>
</dbReference>
<dbReference type="Pfam" id="PF17288">
    <property type="entry name" value="Terminase_3C"/>
    <property type="match status" value="1"/>
</dbReference>
<dbReference type="InterPro" id="IPR006437">
    <property type="entry name" value="Phage_terminase_lsu"/>
</dbReference>
<dbReference type="InterPro" id="IPR035413">
    <property type="entry name" value="Terminase_L_C"/>
</dbReference>
<name>A0ABW0TDW6_9BACL</name>
<evidence type="ECO:0000313" key="3">
    <source>
        <dbReference type="Proteomes" id="UP001596109"/>
    </source>
</evidence>
<dbReference type="InterPro" id="IPR052380">
    <property type="entry name" value="Viral_DNA_packaging_terminase"/>
</dbReference>
<keyword evidence="3" id="KW-1185">Reference proteome</keyword>
<feature type="domain" description="Phage terminase large subunit C-terminal" evidence="1">
    <location>
        <begin position="264"/>
        <end position="426"/>
    </location>
</feature>
<dbReference type="EMBL" id="JBHSNO010000001">
    <property type="protein sequence ID" value="MFC5587566.1"/>
    <property type="molecule type" value="Genomic_DNA"/>
</dbReference>
<dbReference type="InterPro" id="IPR027417">
    <property type="entry name" value="P-loop_NTPase"/>
</dbReference>
<organism evidence="2 3">
    <name type="scientific">Sporosarcina soli</name>
    <dbReference type="NCBI Taxonomy" id="334736"/>
    <lineage>
        <taxon>Bacteria</taxon>
        <taxon>Bacillati</taxon>
        <taxon>Bacillota</taxon>
        <taxon>Bacilli</taxon>
        <taxon>Bacillales</taxon>
        <taxon>Caryophanaceae</taxon>
        <taxon>Sporosarcina</taxon>
    </lineage>
</organism>
<dbReference type="PANTHER" id="PTHR39184:SF1">
    <property type="entry name" value="PBSX PHAGE TERMINASE LARGE SUBUNIT"/>
    <property type="match status" value="1"/>
</dbReference>
<dbReference type="Gene3D" id="3.30.420.280">
    <property type="match status" value="1"/>
</dbReference>
<evidence type="ECO:0000313" key="2">
    <source>
        <dbReference type="EMBL" id="MFC5587566.1"/>
    </source>
</evidence>
<evidence type="ECO:0000259" key="1">
    <source>
        <dbReference type="Pfam" id="PF17288"/>
    </source>
</evidence>
<dbReference type="PANTHER" id="PTHR39184">
    <property type="match status" value="1"/>
</dbReference>
<dbReference type="NCBIfam" id="TIGR01547">
    <property type="entry name" value="phage_term_2"/>
    <property type="match status" value="1"/>
</dbReference>
<proteinExistence type="predicted"/>
<accession>A0ABW0TDW6</accession>
<gene>
    <name evidence="2" type="ORF">ACFPRA_01415</name>
</gene>
<dbReference type="Proteomes" id="UP001596109">
    <property type="component" value="Unassembled WGS sequence"/>
</dbReference>
<comment type="caution">
    <text evidence="2">The sequence shown here is derived from an EMBL/GenBank/DDBJ whole genome shotgun (WGS) entry which is preliminary data.</text>
</comment>
<reference evidence="3" key="1">
    <citation type="journal article" date="2019" name="Int. J. Syst. Evol. Microbiol.">
        <title>The Global Catalogue of Microorganisms (GCM) 10K type strain sequencing project: providing services to taxonomists for standard genome sequencing and annotation.</title>
        <authorList>
            <consortium name="The Broad Institute Genomics Platform"/>
            <consortium name="The Broad Institute Genome Sequencing Center for Infectious Disease"/>
            <person name="Wu L."/>
            <person name="Ma J."/>
        </authorList>
    </citation>
    <scope>NUCLEOTIDE SEQUENCE [LARGE SCALE GENOMIC DNA]</scope>
    <source>
        <strain evidence="3">CGMCC 4.1434</strain>
    </source>
</reference>
<protein>
    <submittedName>
        <fullName evidence="2">PBSX family phage terminase large subunit</fullName>
    </submittedName>
</protein>
<sequence length="451" mass="52075">MSRKRKRTTAFKFRPFSKKQMRLQYWWHPDSPHHDKDMIICDGSIRAGKTVAMIDSFLTFATTTFKHENFIIAGRSMGAVKRNILEPMFKILTAKNIDYHYHMSGDPHVIIGTNTFYLFGASNEASQDTLQGLTAAGAYLDEVALMPESFINQAIGRCSEDGAKIFLNCNPEGPYHWFKTDFIDQAEEKKIYRLHFTMEDNPSLSEKTKERYKRMFTGVFYDRMIKGLWIAAQGVIFSMFHEKEHVIHDNLAVDDFVIGIDYGTSNPTAFILIGIKYQDDGSNKYYIMDEYYHDGRKDGQLTDKQHYANLKKFVRESKILQKHIKRNPMFNPNHMTIYLDPSAASFKAEIHDEGLFRVVEADNDVLNGIRTVQSMISSESLYVHNDCENVKKEFASYVWDSKAGNKGIDKPIKEHDHALDGIRYVVYTIEDAVSVNVTEVEYDIDDDDDDW</sequence>